<accession>A0A4P9Y6S5</accession>
<feature type="binding site" evidence="9">
    <location>
        <begin position="52"/>
        <end position="57"/>
    </location>
    <ligand>
        <name>ATP</name>
        <dbReference type="ChEBI" id="CHEBI:30616"/>
    </ligand>
</feature>
<evidence type="ECO:0000256" key="5">
    <source>
        <dbReference type="ARBA" id="ARBA00022840"/>
    </source>
</evidence>
<feature type="compositionally biased region" description="Basic and acidic residues" evidence="10">
    <location>
        <begin position="1"/>
        <end position="11"/>
    </location>
</feature>
<comment type="similarity">
    <text evidence="9">Belongs to the adenylate kinase family. UMP-CMP kinase subfamily.</text>
</comment>
<evidence type="ECO:0000256" key="8">
    <source>
        <dbReference type="ARBA" id="ARBA00048116"/>
    </source>
</evidence>
<dbReference type="EC" id="2.7.4.14" evidence="9"/>
<keyword evidence="3 9" id="KW-0547">Nucleotide-binding</keyword>
<dbReference type="InterPro" id="IPR027417">
    <property type="entry name" value="P-loop_NTPase"/>
</dbReference>
<keyword evidence="6 9" id="KW-0665">Pyrimidine biosynthesis</keyword>
<dbReference type="InterPro" id="IPR000850">
    <property type="entry name" value="Adenylat/UMP-CMP_kin"/>
</dbReference>
<dbReference type="GO" id="GO:0005524">
    <property type="term" value="F:ATP binding"/>
    <property type="evidence" value="ECO:0007669"/>
    <property type="project" value="UniProtKB-KW"/>
</dbReference>
<feature type="binding site" evidence="9">
    <location>
        <position position="78"/>
    </location>
    <ligand>
        <name>a ribonucleoside 5'-phosphate</name>
        <dbReference type="ChEBI" id="CHEBI:58043"/>
    </ligand>
</feature>
<evidence type="ECO:0000256" key="4">
    <source>
        <dbReference type="ARBA" id="ARBA00022777"/>
    </source>
</evidence>
<dbReference type="AlphaFoldDB" id="A0A4P9Y6S5"/>
<feature type="region of interest" description="Disordered" evidence="10">
    <location>
        <begin position="1"/>
        <end position="35"/>
    </location>
</feature>
<comment type="domain">
    <text evidence="9">Consists of three domains, a large central CORE domain and two small peripheral domains, NMPbind and LID, which undergo movements during catalysis. The LID domain closes over the site of phosphoryl transfer upon ATP binding. Assembling and dissambling the active center during each catalytic cycle provides an effective means to prevent ATP hydrolysis.</text>
</comment>
<dbReference type="InterPro" id="IPR006266">
    <property type="entry name" value="UMP_CMP_kinase"/>
</dbReference>
<evidence type="ECO:0000313" key="11">
    <source>
        <dbReference type="EMBL" id="RKP13560.1"/>
    </source>
</evidence>
<evidence type="ECO:0000256" key="9">
    <source>
        <dbReference type="HAMAP-Rule" id="MF_03172"/>
    </source>
</evidence>
<evidence type="ECO:0000313" key="12">
    <source>
        <dbReference type="Proteomes" id="UP000267251"/>
    </source>
</evidence>
<dbReference type="GO" id="GO:0005634">
    <property type="term" value="C:nucleus"/>
    <property type="evidence" value="ECO:0007669"/>
    <property type="project" value="UniProtKB-SubCell"/>
</dbReference>
<feature type="binding site" evidence="9">
    <location>
        <begin position="100"/>
        <end position="102"/>
    </location>
    <ligand>
        <name>a ribonucleoside 5'-phosphate</name>
        <dbReference type="ChEBI" id="CHEBI:58043"/>
    </ligand>
</feature>
<keyword evidence="1 9" id="KW-0963">Cytoplasm</keyword>
<reference evidence="12" key="1">
    <citation type="journal article" date="2018" name="Nat. Microbiol.">
        <title>Leveraging single-cell genomics to expand the fungal tree of life.</title>
        <authorList>
            <person name="Ahrendt S.R."/>
            <person name="Quandt C.A."/>
            <person name="Ciobanu D."/>
            <person name="Clum A."/>
            <person name="Salamov A."/>
            <person name="Andreopoulos B."/>
            <person name="Cheng J.F."/>
            <person name="Woyke T."/>
            <person name="Pelin A."/>
            <person name="Henrissat B."/>
            <person name="Reynolds N.K."/>
            <person name="Benny G.L."/>
            <person name="Smith M.E."/>
            <person name="James T.Y."/>
            <person name="Grigoriev I.V."/>
        </authorList>
    </citation>
    <scope>NUCLEOTIDE SEQUENCE [LARGE SCALE GENOMIC DNA]</scope>
</reference>
<dbReference type="SUPFAM" id="SSF52540">
    <property type="entry name" value="P-loop containing nucleoside triphosphate hydrolases"/>
    <property type="match status" value="1"/>
</dbReference>
<comment type="subunit">
    <text evidence="9">Monomer.</text>
</comment>
<dbReference type="NCBIfam" id="TIGR01359">
    <property type="entry name" value="UMP_CMP_kin_fam"/>
    <property type="match status" value="1"/>
</dbReference>
<feature type="binding site" evidence="9">
    <location>
        <position position="165"/>
    </location>
    <ligand>
        <name>ATP</name>
        <dbReference type="ChEBI" id="CHEBI:30616"/>
    </ligand>
</feature>
<dbReference type="Gene3D" id="3.40.50.300">
    <property type="entry name" value="P-loop containing nucleotide triphosphate hydrolases"/>
    <property type="match status" value="1"/>
</dbReference>
<evidence type="ECO:0000256" key="6">
    <source>
        <dbReference type="ARBA" id="ARBA00022975"/>
    </source>
</evidence>
<evidence type="ECO:0000256" key="10">
    <source>
        <dbReference type="SAM" id="MobiDB-lite"/>
    </source>
</evidence>
<dbReference type="Proteomes" id="UP000267251">
    <property type="component" value="Unassembled WGS sequence"/>
</dbReference>
<dbReference type="PRINTS" id="PR00094">
    <property type="entry name" value="ADENYLTKNASE"/>
</dbReference>
<keyword evidence="5 9" id="KW-0067">ATP-binding</keyword>
<feature type="binding site" evidence="9">
    <location>
        <position position="210"/>
    </location>
    <ligand>
        <name>ATP</name>
        <dbReference type="ChEBI" id="CHEBI:30616"/>
    </ligand>
</feature>
<feature type="binding site" evidence="9">
    <location>
        <position position="182"/>
    </location>
    <ligand>
        <name>a ribonucleoside 5'-phosphate</name>
        <dbReference type="ChEBI" id="CHEBI:58043"/>
    </ligand>
</feature>
<keyword evidence="7 9" id="KW-0539">Nucleus</keyword>
<keyword evidence="12" id="KW-1185">Reference proteome</keyword>
<name>A0A4P9Y6S5_9FUNG</name>
<dbReference type="CDD" id="cd01428">
    <property type="entry name" value="ADK"/>
    <property type="match status" value="1"/>
</dbReference>
<dbReference type="Pfam" id="PF00406">
    <property type="entry name" value="ADK"/>
    <property type="match status" value="1"/>
</dbReference>
<keyword evidence="4 9" id="KW-0418">Kinase</keyword>
<dbReference type="PANTHER" id="PTHR23359">
    <property type="entry name" value="NUCLEOTIDE KINASE"/>
    <property type="match status" value="1"/>
</dbReference>
<feature type="binding site" evidence="9">
    <location>
        <begin position="127"/>
        <end position="130"/>
    </location>
    <ligand>
        <name>a ribonucleoside 5'-phosphate</name>
        <dbReference type="ChEBI" id="CHEBI:58043"/>
    </ligand>
</feature>
<organism evidence="11 12">
    <name type="scientific">Piptocephalis cylindrospora</name>
    <dbReference type="NCBI Taxonomy" id="1907219"/>
    <lineage>
        <taxon>Eukaryota</taxon>
        <taxon>Fungi</taxon>
        <taxon>Fungi incertae sedis</taxon>
        <taxon>Zoopagomycota</taxon>
        <taxon>Zoopagomycotina</taxon>
        <taxon>Zoopagomycetes</taxon>
        <taxon>Zoopagales</taxon>
        <taxon>Piptocephalidaceae</taxon>
        <taxon>Piptocephalis</taxon>
    </lineage>
</organism>
<dbReference type="InterPro" id="IPR033690">
    <property type="entry name" value="Adenylat_kinase_CS"/>
</dbReference>
<comment type="catalytic activity">
    <reaction evidence="8 9">
        <text>UMP + ATP = UDP + ADP</text>
        <dbReference type="Rhea" id="RHEA:24400"/>
        <dbReference type="ChEBI" id="CHEBI:30616"/>
        <dbReference type="ChEBI" id="CHEBI:57865"/>
        <dbReference type="ChEBI" id="CHEBI:58223"/>
        <dbReference type="ChEBI" id="CHEBI:456216"/>
        <dbReference type="EC" id="2.7.4.14"/>
    </reaction>
</comment>
<comment type="subcellular location">
    <subcellularLocation>
        <location evidence="9">Cytoplasm</location>
    </subcellularLocation>
    <subcellularLocation>
        <location evidence="9">Nucleus</location>
    </subcellularLocation>
    <text evidence="9">Predominantly cytoplasmic.</text>
</comment>
<evidence type="ECO:0000256" key="3">
    <source>
        <dbReference type="ARBA" id="ARBA00022741"/>
    </source>
</evidence>
<dbReference type="GO" id="GO:0006221">
    <property type="term" value="P:pyrimidine nucleotide biosynthetic process"/>
    <property type="evidence" value="ECO:0007669"/>
    <property type="project" value="UniProtKB-UniRule"/>
</dbReference>
<protein>
    <recommendedName>
        <fullName evidence="9">Uridylate kinase</fullName>
        <shortName evidence="9">UK</shortName>
        <ecNumber evidence="9">2.7.4.14</ecNumber>
    </recommendedName>
    <alternativeName>
        <fullName evidence="9">ATP:UMP phosphotransferase</fullName>
    </alternativeName>
    <alternativeName>
        <fullName evidence="9">Deoxycytidylate kinase</fullName>
        <shortName evidence="9">CK</shortName>
        <shortName evidence="9">dCMP kinase</shortName>
    </alternativeName>
    <alternativeName>
        <fullName evidence="9">Uridine monophosphate kinase</fullName>
        <shortName evidence="9">UMP kinase</shortName>
        <shortName evidence="9">UMPK</shortName>
    </alternativeName>
</protein>
<dbReference type="HAMAP" id="MF_00235">
    <property type="entry name" value="Adenylate_kinase_Adk"/>
    <property type="match status" value="1"/>
</dbReference>
<comment type="cofactor">
    <cofactor evidence="9">
        <name>Mg(2+)</name>
        <dbReference type="ChEBI" id="CHEBI:18420"/>
    </cofactor>
    <text evidence="9">Binds 1 Mg(2+) ion per monomer.</text>
</comment>
<dbReference type="EMBL" id="KZ987991">
    <property type="protein sequence ID" value="RKP13560.1"/>
    <property type="molecule type" value="Genomic_DNA"/>
</dbReference>
<sequence length="237" mass="26996">MKHHQEQEADLLKSYTTPASTTQAPTQTSASGAKPTWQKRDMMVIFVLGGPGSGKGTNCARLVEDFGFEHLSAGDLLREEQRRPGSQYGELIKNYIREGKIVPMEVTIALLKKAMRRSNKGWFLVDGFPRAMDQALKFEETVVESTATLYFECPESTMLQRLLKRGETSGRVDDNIESIRKRFSTFTNTSFPVIEYYQQQDKVLKVSCEDDPDKVYSDVKNLMEKLINDRNPRTPQQ</sequence>
<comment type="function">
    <text evidence="9">Catalyzes the phosphorylation of pyrimidine nucleoside monophosphates at the expense of ATP. Plays an important role in de novo pyrimidine nucleotide biosynthesis. Has preference for UMP and dUMP as phosphate acceptors, but can also use CMP, dCMP and AMP.</text>
</comment>
<dbReference type="HAMAP" id="MF_03172">
    <property type="entry name" value="Adenylate_kinase_UMP_CMP_kin"/>
    <property type="match status" value="1"/>
</dbReference>
<dbReference type="GO" id="GO:0033862">
    <property type="term" value="F:UMP kinase activity"/>
    <property type="evidence" value="ECO:0007669"/>
    <property type="project" value="RHEA"/>
</dbReference>
<feature type="region of interest" description="NMPbind" evidence="9">
    <location>
        <begin position="72"/>
        <end position="102"/>
    </location>
</feature>
<gene>
    <name evidence="11" type="ORF">BJ684DRAFT_9876</name>
</gene>
<feature type="binding site" evidence="9">
    <location>
        <position position="134"/>
    </location>
    <ligand>
        <name>a ribonucleoside 5'-phosphate</name>
        <dbReference type="ChEBI" id="CHEBI:58043"/>
    </ligand>
</feature>
<feature type="binding site" evidence="9">
    <location>
        <position position="171"/>
    </location>
    <ligand>
        <name>a ribonucleoside 5'-phosphate</name>
        <dbReference type="ChEBI" id="CHEBI:58043"/>
    </ligand>
</feature>
<dbReference type="GO" id="GO:0006207">
    <property type="term" value="P:'de novo' pyrimidine nucleobase biosynthetic process"/>
    <property type="evidence" value="ECO:0007669"/>
    <property type="project" value="InterPro"/>
</dbReference>
<evidence type="ECO:0000256" key="2">
    <source>
        <dbReference type="ARBA" id="ARBA00022679"/>
    </source>
</evidence>
<dbReference type="GO" id="GO:0005737">
    <property type="term" value="C:cytoplasm"/>
    <property type="evidence" value="ECO:0007669"/>
    <property type="project" value="UniProtKB-SubCell"/>
</dbReference>
<dbReference type="OrthoDB" id="442176at2759"/>
<dbReference type="FunFam" id="3.40.50.300:FF:000315">
    <property type="entry name" value="Adenylate kinase 1"/>
    <property type="match status" value="1"/>
</dbReference>
<keyword evidence="2 9" id="KW-0808">Transferase</keyword>
<feature type="region of interest" description="LID" evidence="9">
    <location>
        <begin position="164"/>
        <end position="174"/>
    </location>
</feature>
<proteinExistence type="inferred from homology"/>
<feature type="compositionally biased region" description="Low complexity" evidence="10">
    <location>
        <begin position="16"/>
        <end position="31"/>
    </location>
</feature>
<evidence type="ECO:0000256" key="1">
    <source>
        <dbReference type="ARBA" id="ARBA00022490"/>
    </source>
</evidence>
<evidence type="ECO:0000256" key="7">
    <source>
        <dbReference type="ARBA" id="ARBA00023242"/>
    </source>
</evidence>
<dbReference type="PROSITE" id="PS00113">
    <property type="entry name" value="ADENYLATE_KINASE"/>
    <property type="match status" value="1"/>
</dbReference>